<dbReference type="AlphaFoldDB" id="A0A8S1UHV7"/>
<sequence length="257" mass="30874">MNHLLIKCEDQQALNGINIPKQISLFPDHNHTVKYLQKETLIIQKFLKALHNLQVAQSQSHDTPKYPFVIFISYNQFVVHFGKTQLDINNMFRFSFYPQSQLIPQYTQVNSQFPKIKLQIYKKREVRLIQDQKDTKNIPKNYCKSIITFACKNQSNLCIEILKDQLKVVKFIDKISQYKKKQLNIRVFSTLLQRSEDPEEEEYRRAFRIISQIFIKKQAINYIFNSKIVQHNWHMKYRYQIYKGIKNPQNFTHIKNL</sequence>
<organism evidence="1 2">
    <name type="scientific">Paramecium pentaurelia</name>
    <dbReference type="NCBI Taxonomy" id="43138"/>
    <lineage>
        <taxon>Eukaryota</taxon>
        <taxon>Sar</taxon>
        <taxon>Alveolata</taxon>
        <taxon>Ciliophora</taxon>
        <taxon>Intramacronucleata</taxon>
        <taxon>Oligohymenophorea</taxon>
        <taxon>Peniculida</taxon>
        <taxon>Parameciidae</taxon>
        <taxon>Paramecium</taxon>
    </lineage>
</organism>
<reference evidence="1" key="1">
    <citation type="submission" date="2021-01" db="EMBL/GenBank/DDBJ databases">
        <authorList>
            <consortium name="Genoscope - CEA"/>
            <person name="William W."/>
        </authorList>
    </citation>
    <scope>NUCLEOTIDE SEQUENCE</scope>
</reference>
<comment type="caution">
    <text evidence="1">The sequence shown here is derived from an EMBL/GenBank/DDBJ whole genome shotgun (WGS) entry which is preliminary data.</text>
</comment>
<evidence type="ECO:0000313" key="2">
    <source>
        <dbReference type="Proteomes" id="UP000689195"/>
    </source>
</evidence>
<keyword evidence="2" id="KW-1185">Reference proteome</keyword>
<proteinExistence type="predicted"/>
<protein>
    <submittedName>
        <fullName evidence="1">Uncharacterized protein</fullName>
    </submittedName>
</protein>
<accession>A0A8S1UHV7</accession>
<evidence type="ECO:0000313" key="1">
    <source>
        <dbReference type="EMBL" id="CAD8164771.1"/>
    </source>
</evidence>
<dbReference type="Proteomes" id="UP000689195">
    <property type="component" value="Unassembled WGS sequence"/>
</dbReference>
<dbReference type="EMBL" id="CAJJDO010000041">
    <property type="protein sequence ID" value="CAD8164771.1"/>
    <property type="molecule type" value="Genomic_DNA"/>
</dbReference>
<dbReference type="OrthoDB" id="293139at2759"/>
<gene>
    <name evidence="1" type="ORF">PPENT_87.1.T0410204</name>
</gene>
<name>A0A8S1UHV7_9CILI</name>